<accession>A0A1M6PVE8</accession>
<dbReference type="InterPro" id="IPR003594">
    <property type="entry name" value="HATPase_dom"/>
</dbReference>
<dbReference type="SUPFAM" id="SSF55874">
    <property type="entry name" value="ATPase domain of HSP90 chaperone/DNA topoisomerase II/histidine kinase"/>
    <property type="match status" value="1"/>
</dbReference>
<dbReference type="RefSeq" id="WP_073274875.1">
    <property type="nucleotide sequence ID" value="NZ_FRAC01000009.1"/>
</dbReference>
<dbReference type="GO" id="GO:0000155">
    <property type="term" value="F:phosphorelay sensor kinase activity"/>
    <property type="evidence" value="ECO:0007669"/>
    <property type="project" value="InterPro"/>
</dbReference>
<evidence type="ECO:0000313" key="4">
    <source>
        <dbReference type="EMBL" id="SHK11896.1"/>
    </source>
</evidence>
<dbReference type="OrthoDB" id="9809348at2"/>
<dbReference type="Gene3D" id="6.10.340.10">
    <property type="match status" value="1"/>
</dbReference>
<dbReference type="Pfam" id="PF06580">
    <property type="entry name" value="His_kinase"/>
    <property type="match status" value="1"/>
</dbReference>
<dbReference type="PANTHER" id="PTHR34220:SF7">
    <property type="entry name" value="SENSOR HISTIDINE KINASE YPDA"/>
    <property type="match status" value="1"/>
</dbReference>
<organism evidence="4 5">
    <name type="scientific">Anaerocolumna jejuensis DSM 15929</name>
    <dbReference type="NCBI Taxonomy" id="1121322"/>
    <lineage>
        <taxon>Bacteria</taxon>
        <taxon>Bacillati</taxon>
        <taxon>Bacillota</taxon>
        <taxon>Clostridia</taxon>
        <taxon>Lachnospirales</taxon>
        <taxon>Lachnospiraceae</taxon>
        <taxon>Anaerocolumna</taxon>
    </lineage>
</organism>
<keyword evidence="1" id="KW-0472">Membrane</keyword>
<keyword evidence="4" id="KW-0418">Kinase</keyword>
<feature type="transmembrane region" description="Helical" evidence="1">
    <location>
        <begin position="313"/>
        <end position="333"/>
    </location>
</feature>
<keyword evidence="1" id="KW-1133">Transmembrane helix</keyword>
<dbReference type="Proteomes" id="UP000184386">
    <property type="component" value="Unassembled WGS sequence"/>
</dbReference>
<feature type="transmembrane region" description="Helical" evidence="1">
    <location>
        <begin position="20"/>
        <end position="48"/>
    </location>
</feature>
<keyword evidence="5" id="KW-1185">Reference proteome</keyword>
<sequence>MKEIPRKRIKTTGKQRLRKFMLLTSMHSMLMITVMIVLIASIGIWNLVGNYLMKVNSEIYGIQKNSADIYISGIEDKLSNYITAMGVVSMSNDLRNHIFNKNISRSEMVILSAELGQRINEMTFFLYQSQEVISQRLYTYLPADGYYFWDVNKVMDKSWFKGLKESSPQWWYTYSDVTHTYHLTLAGIINNYNSKSGVWGQGYCCQTITVDTGTLFLPYKSSFNSVFMFDDKSGNVIYDYSSPTRERKINLTQDRMKEIYQEIQESGELSKKFKLTDEKGNSEVFHVLTRKLGSIDATAVILFDPKQMSKSDGIGAIFATVVLLVFMMLLLILSNRLYNRKLNMLIGKMDKFDEKEVQPAEPIGGKDELARIERHLFRMQKRIQTLIQEEYTAKMQVMTAREQALMSCINPHFLYNTLNTISAMACMEGADSTTEMIAALSAMFRYSSEVSRPNVTLKEELSNISDYLYIQSIRYQNAFTYSVDIGEDLYGCQVPKLILQPLIENAFKHGFKNQMTEKGEDRSIRIWAVRIQDALVISIQDNGEGISPERLSAIQERIAEPEAQITVMDRDSSNIGLLNVHQRIRLQYGADYGLQIASGGEVKGVCVSVRMPCGRTA</sequence>
<feature type="domain" description="Histidine kinase/HSP90-like ATPase" evidence="2">
    <location>
        <begin position="497"/>
        <end position="612"/>
    </location>
</feature>
<dbReference type="AlphaFoldDB" id="A0A1M6PVE8"/>
<dbReference type="InterPro" id="IPR050640">
    <property type="entry name" value="Bact_2-comp_sensor_kinase"/>
</dbReference>
<reference evidence="4 5" key="1">
    <citation type="submission" date="2016-11" db="EMBL/GenBank/DDBJ databases">
        <authorList>
            <person name="Jaros S."/>
            <person name="Januszkiewicz K."/>
            <person name="Wedrychowicz H."/>
        </authorList>
    </citation>
    <scope>NUCLEOTIDE SEQUENCE [LARGE SCALE GENOMIC DNA]</scope>
    <source>
        <strain evidence="4 5">DSM 15929</strain>
    </source>
</reference>
<dbReference type="PANTHER" id="PTHR34220">
    <property type="entry name" value="SENSOR HISTIDINE KINASE YPDA"/>
    <property type="match status" value="1"/>
</dbReference>
<dbReference type="STRING" id="1121322.SAMN02745136_01753"/>
<evidence type="ECO:0000259" key="3">
    <source>
        <dbReference type="Pfam" id="PF06580"/>
    </source>
</evidence>
<proteinExistence type="predicted"/>
<dbReference type="Gene3D" id="3.30.565.10">
    <property type="entry name" value="Histidine kinase-like ATPase, C-terminal domain"/>
    <property type="match status" value="1"/>
</dbReference>
<dbReference type="EMBL" id="FRAC01000009">
    <property type="protein sequence ID" value="SHK11896.1"/>
    <property type="molecule type" value="Genomic_DNA"/>
</dbReference>
<dbReference type="InterPro" id="IPR036890">
    <property type="entry name" value="HATPase_C_sf"/>
</dbReference>
<dbReference type="InterPro" id="IPR010559">
    <property type="entry name" value="Sig_transdc_His_kin_internal"/>
</dbReference>
<gene>
    <name evidence="4" type="ORF">SAMN02745136_01753</name>
</gene>
<keyword evidence="4" id="KW-0808">Transferase</keyword>
<feature type="domain" description="Signal transduction histidine kinase internal region" evidence="3">
    <location>
        <begin position="402"/>
        <end position="478"/>
    </location>
</feature>
<evidence type="ECO:0000259" key="2">
    <source>
        <dbReference type="Pfam" id="PF02518"/>
    </source>
</evidence>
<keyword evidence="1" id="KW-0812">Transmembrane</keyword>
<dbReference type="GO" id="GO:0016020">
    <property type="term" value="C:membrane"/>
    <property type="evidence" value="ECO:0007669"/>
    <property type="project" value="InterPro"/>
</dbReference>
<protein>
    <submittedName>
        <fullName evidence="4">Histidine kinase-, DNA gyrase B-, and HSP90-like ATPase</fullName>
    </submittedName>
</protein>
<evidence type="ECO:0000313" key="5">
    <source>
        <dbReference type="Proteomes" id="UP000184386"/>
    </source>
</evidence>
<evidence type="ECO:0000256" key="1">
    <source>
        <dbReference type="SAM" id="Phobius"/>
    </source>
</evidence>
<name>A0A1M6PVE8_9FIRM</name>
<dbReference type="Pfam" id="PF02518">
    <property type="entry name" value="HATPase_c"/>
    <property type="match status" value="1"/>
</dbReference>